<reference evidence="1" key="1">
    <citation type="submission" date="2023-06" db="EMBL/GenBank/DDBJ databases">
        <authorList>
            <person name="Kurt Z."/>
        </authorList>
    </citation>
    <scope>NUCLEOTIDE SEQUENCE</scope>
</reference>
<dbReference type="Proteomes" id="UP001642409">
    <property type="component" value="Unassembled WGS sequence"/>
</dbReference>
<dbReference type="EMBL" id="CATOUU010000983">
    <property type="protein sequence ID" value="CAI9964937.1"/>
    <property type="molecule type" value="Genomic_DNA"/>
</dbReference>
<evidence type="ECO:0000313" key="3">
    <source>
        <dbReference type="Proteomes" id="UP001642409"/>
    </source>
</evidence>
<accession>A0AA86R2C1</accession>
<dbReference type="AlphaFoldDB" id="A0AA86R2C1"/>
<keyword evidence="3" id="KW-1185">Reference proteome</keyword>
<comment type="caution">
    <text evidence="1">The sequence shown here is derived from an EMBL/GenBank/DDBJ whole genome shotgun (WGS) entry which is preliminary data.</text>
</comment>
<evidence type="ECO:0000313" key="1">
    <source>
        <dbReference type="EMBL" id="CAI9964937.1"/>
    </source>
</evidence>
<organism evidence="1">
    <name type="scientific">Hexamita inflata</name>
    <dbReference type="NCBI Taxonomy" id="28002"/>
    <lineage>
        <taxon>Eukaryota</taxon>
        <taxon>Metamonada</taxon>
        <taxon>Diplomonadida</taxon>
        <taxon>Hexamitidae</taxon>
        <taxon>Hexamitinae</taxon>
        <taxon>Hexamita</taxon>
    </lineage>
</organism>
<gene>
    <name evidence="2" type="ORF">HINF_LOCUS29569</name>
    <name evidence="1" type="ORF">HINF_LOCUS52582</name>
</gene>
<name>A0AA86R2C1_9EUKA</name>
<sequence length="602" mass="70038">MDDDAYFLQSLLAAPEQQINPQTSKSPLHHSNNDLNSLLCQSQILQSKVTRQPNEVVIHAMPDVYKLDQLDHVQEMLRQQNETRQRAMNVPTDQQLQQQRQQMLQKLEPANLSKTVGNILTQQRFEQLTGDAANLLKKTFTQNQIQIMNSEYPEQDLGDLQKFEDQANDQQLVNFDELHQSQIANINKIPVKEFEPAPFSVEDEVEFKRLGQLQLINEIMNGFSPQITAHIQNISLFKQNIENGTIPNSFNPKQIALLIGQARTAQNNNQVEPDFYNNLFDLLKKQLNAFIYEKDSIEHTQEYKIIPLDIREALQQLNNENKVINPQVAIVDELAHDANLLGQAYYNEFARIEAELQQRRENNLTNIMKDLNFERHMQSKNRNEQILKLQSQEGQHIHVELEMRLKEKINDQLTKSQLVKESGNQGVFVDQPETKFLLDYFIEYTTKQAETKERDRKQYCLQNIGILRTPLFQNPFETRQWTRGNCIDEDLVDLNINLGFCDDHEPLLNPILEEYIGQRLQEGPTKQSTALLECFEYLKTPLSEQIQIFDFIESHMGQSDKVVSLYQKMMQYVKNNWLTQSIVSQIKDDLGIECKVLRGVKV</sequence>
<proteinExistence type="predicted"/>
<reference evidence="2 3" key="2">
    <citation type="submission" date="2024-07" db="EMBL/GenBank/DDBJ databases">
        <authorList>
            <person name="Akdeniz Z."/>
        </authorList>
    </citation>
    <scope>NUCLEOTIDE SEQUENCE [LARGE SCALE GENOMIC DNA]</scope>
</reference>
<dbReference type="EMBL" id="CAXDID020000095">
    <property type="protein sequence ID" value="CAL6024338.1"/>
    <property type="molecule type" value="Genomic_DNA"/>
</dbReference>
<evidence type="ECO:0000313" key="2">
    <source>
        <dbReference type="EMBL" id="CAL6024338.1"/>
    </source>
</evidence>
<protein>
    <submittedName>
        <fullName evidence="1">Uncharacterized protein</fullName>
    </submittedName>
</protein>